<dbReference type="Proteomes" id="UP001353858">
    <property type="component" value="Unassembled WGS sequence"/>
</dbReference>
<feature type="domain" description="Myb/SANT-like DNA-binding" evidence="7">
    <location>
        <begin position="4"/>
        <end position="78"/>
    </location>
</feature>
<proteinExistence type="predicted"/>
<comment type="caution">
    <text evidence="8">The sequence shown here is derived from an EMBL/GenBank/DDBJ whole genome shotgun (WGS) entry which is preliminary data.</text>
</comment>
<evidence type="ECO:0000256" key="2">
    <source>
        <dbReference type="ARBA" id="ARBA00016807"/>
    </source>
</evidence>
<evidence type="ECO:0000313" key="9">
    <source>
        <dbReference type="Proteomes" id="UP001353858"/>
    </source>
</evidence>
<protein>
    <recommendedName>
        <fullName evidence="2">Regulatory protein zeste</fullName>
    </recommendedName>
</protein>
<evidence type="ECO:0000313" key="8">
    <source>
        <dbReference type="EMBL" id="KAK4873299.1"/>
    </source>
</evidence>
<dbReference type="InterPro" id="IPR028002">
    <property type="entry name" value="Myb_DNA-bind_5"/>
</dbReference>
<dbReference type="Pfam" id="PF13873">
    <property type="entry name" value="Myb_DNA-bind_5"/>
    <property type="match status" value="1"/>
</dbReference>
<evidence type="ECO:0000256" key="6">
    <source>
        <dbReference type="SAM" id="MobiDB-lite"/>
    </source>
</evidence>
<keyword evidence="4" id="KW-0804">Transcription</keyword>
<keyword evidence="3" id="KW-0805">Transcription regulation</keyword>
<feature type="region of interest" description="Disordered" evidence="6">
    <location>
        <begin position="191"/>
        <end position="217"/>
    </location>
</feature>
<comment type="function">
    <text evidence="5">Involved in transvection phenomena (= synapsis-dependent gene expression), where the synaptic pairing of chromosomes carrying genes with which zeste interacts influences the expression of these genes. Zeste binds to DNA and stimulates transcription from a nearby promoter.</text>
</comment>
<accession>A0AAN7SD51</accession>
<sequence>MARRLKKTTRVQYQNLIIFVEKNRNVIIGKTRSTDCENINSLWQKFASEENARGNGPVKSAKQWRKIFNEWKVNTKRKSREISLGGHGQPSNKKLNLLEERLLQLISNPDNQSVQDSLEVEYEFSSTNLTQANIDARFLDVSGLGEITTNGDLFKSHSNDGIYIECKEEIEIDEFDETQIKASRIEDIIEIPKTTSGTSDATESIPPPSVDPSPRTEEIKSVGDLASSIKELAAAYRERTRIKFKFEYYKTFGNLDGYEDFCRVAK</sequence>
<evidence type="ECO:0000256" key="1">
    <source>
        <dbReference type="ARBA" id="ARBA00011764"/>
    </source>
</evidence>
<evidence type="ECO:0000256" key="4">
    <source>
        <dbReference type="ARBA" id="ARBA00023163"/>
    </source>
</evidence>
<keyword evidence="9" id="KW-1185">Reference proteome</keyword>
<evidence type="ECO:0000256" key="3">
    <source>
        <dbReference type="ARBA" id="ARBA00023015"/>
    </source>
</evidence>
<feature type="compositionally biased region" description="Polar residues" evidence="6">
    <location>
        <begin position="193"/>
        <end position="202"/>
    </location>
</feature>
<name>A0AAN7SD51_9COLE</name>
<dbReference type="EMBL" id="JARPUR010000007">
    <property type="protein sequence ID" value="KAK4873299.1"/>
    <property type="molecule type" value="Genomic_DNA"/>
</dbReference>
<evidence type="ECO:0000259" key="7">
    <source>
        <dbReference type="Pfam" id="PF13873"/>
    </source>
</evidence>
<reference evidence="9" key="1">
    <citation type="submission" date="2023-01" db="EMBL/GenBank/DDBJ databases">
        <title>Key to firefly adult light organ development and bioluminescence: homeobox transcription factors regulate luciferase expression and transportation to peroxisome.</title>
        <authorList>
            <person name="Fu X."/>
        </authorList>
    </citation>
    <scope>NUCLEOTIDE SEQUENCE [LARGE SCALE GENOMIC DNA]</scope>
</reference>
<evidence type="ECO:0000256" key="5">
    <source>
        <dbReference type="ARBA" id="ARBA00025466"/>
    </source>
</evidence>
<organism evidence="8 9">
    <name type="scientific">Aquatica leii</name>
    <dbReference type="NCBI Taxonomy" id="1421715"/>
    <lineage>
        <taxon>Eukaryota</taxon>
        <taxon>Metazoa</taxon>
        <taxon>Ecdysozoa</taxon>
        <taxon>Arthropoda</taxon>
        <taxon>Hexapoda</taxon>
        <taxon>Insecta</taxon>
        <taxon>Pterygota</taxon>
        <taxon>Neoptera</taxon>
        <taxon>Endopterygota</taxon>
        <taxon>Coleoptera</taxon>
        <taxon>Polyphaga</taxon>
        <taxon>Elateriformia</taxon>
        <taxon>Elateroidea</taxon>
        <taxon>Lampyridae</taxon>
        <taxon>Luciolinae</taxon>
        <taxon>Aquatica</taxon>
    </lineage>
</organism>
<gene>
    <name evidence="8" type="ORF">RN001_015328</name>
</gene>
<comment type="subunit">
    <text evidence="1">Self-associates forming complexes of several hundred monomers.</text>
</comment>
<dbReference type="AlphaFoldDB" id="A0AAN7SD51"/>